<evidence type="ECO:0000256" key="2">
    <source>
        <dbReference type="ARBA" id="ARBA00022737"/>
    </source>
</evidence>
<comment type="caution">
    <text evidence="5">The sequence shown here is derived from an EMBL/GenBank/DDBJ whole genome shotgun (WGS) entry which is preliminary data.</text>
</comment>
<evidence type="ECO:0000313" key="5">
    <source>
        <dbReference type="EMBL" id="KAF0725718.1"/>
    </source>
</evidence>
<protein>
    <recommendedName>
        <fullName evidence="4">Protein kinase domain-containing protein</fullName>
    </recommendedName>
</protein>
<dbReference type="PANTHER" id="PTHR44329:SF214">
    <property type="entry name" value="PROTEIN KINASE DOMAIN-CONTAINING PROTEIN"/>
    <property type="match status" value="1"/>
</dbReference>
<dbReference type="InterPro" id="IPR001611">
    <property type="entry name" value="Leu-rich_rpt"/>
</dbReference>
<dbReference type="PANTHER" id="PTHR44329">
    <property type="entry name" value="SERINE/THREONINE-PROTEIN KINASE TNNI3K-RELATED"/>
    <property type="match status" value="1"/>
</dbReference>
<evidence type="ECO:0000256" key="3">
    <source>
        <dbReference type="SAM" id="SignalP"/>
    </source>
</evidence>
<dbReference type="VEuPathDB" id="FungiDB:AeMF1_013403"/>
<dbReference type="GO" id="GO:0005524">
    <property type="term" value="F:ATP binding"/>
    <property type="evidence" value="ECO:0007669"/>
    <property type="project" value="InterPro"/>
</dbReference>
<dbReference type="InterPro" id="IPR000719">
    <property type="entry name" value="Prot_kinase_dom"/>
</dbReference>
<dbReference type="PROSITE" id="PS00108">
    <property type="entry name" value="PROTEIN_KINASE_ST"/>
    <property type="match status" value="1"/>
</dbReference>
<dbReference type="PROSITE" id="PS50011">
    <property type="entry name" value="PROTEIN_KINASE_DOM"/>
    <property type="match status" value="1"/>
</dbReference>
<gene>
    <name evidence="5" type="ORF">Ae201684_015870</name>
</gene>
<dbReference type="InterPro" id="IPR001245">
    <property type="entry name" value="Ser-Thr/Tyr_kinase_cat_dom"/>
</dbReference>
<dbReference type="Pfam" id="PF07714">
    <property type="entry name" value="PK_Tyr_Ser-Thr"/>
    <property type="match status" value="1"/>
</dbReference>
<dbReference type="AlphaFoldDB" id="A0A6G0WFB4"/>
<dbReference type="Proteomes" id="UP000481153">
    <property type="component" value="Unassembled WGS sequence"/>
</dbReference>
<dbReference type="Gene3D" id="3.80.10.10">
    <property type="entry name" value="Ribonuclease Inhibitor"/>
    <property type="match status" value="1"/>
</dbReference>
<accession>A0A6G0WFB4</accession>
<dbReference type="EMBL" id="VJMJ01000234">
    <property type="protein sequence ID" value="KAF0725718.1"/>
    <property type="molecule type" value="Genomic_DNA"/>
</dbReference>
<dbReference type="Gene3D" id="1.10.510.10">
    <property type="entry name" value="Transferase(Phosphotransferase) domain 1"/>
    <property type="match status" value="1"/>
</dbReference>
<dbReference type="InterPro" id="IPR032675">
    <property type="entry name" value="LRR_dom_sf"/>
</dbReference>
<feature type="signal peptide" evidence="3">
    <location>
        <begin position="1"/>
        <end position="17"/>
    </location>
</feature>
<dbReference type="SUPFAM" id="SSF52058">
    <property type="entry name" value="L domain-like"/>
    <property type="match status" value="1"/>
</dbReference>
<organism evidence="5 6">
    <name type="scientific">Aphanomyces euteiches</name>
    <dbReference type="NCBI Taxonomy" id="100861"/>
    <lineage>
        <taxon>Eukaryota</taxon>
        <taxon>Sar</taxon>
        <taxon>Stramenopiles</taxon>
        <taxon>Oomycota</taxon>
        <taxon>Saprolegniomycetes</taxon>
        <taxon>Saprolegniales</taxon>
        <taxon>Verrucalvaceae</taxon>
        <taxon>Aphanomyces</taxon>
    </lineage>
</organism>
<feature type="chain" id="PRO_5026144774" description="Protein kinase domain-containing protein" evidence="3">
    <location>
        <begin position="18"/>
        <end position="629"/>
    </location>
</feature>
<sequence length="629" mass="68888">MAHALALVFLVASLAHALKCPYSKPSTLVADAVWCKSSAACVLDSLCSEIRRVPSSTWTFLNVAAVGNLANYSSSVLKLENGGKSMEIHHMTLPSHLTDLTLAHISQLDLTGIAWPASLQNLHFINVTFEPMPLRMTWPMALDTISFTSTNLDAMPANLPSQLKKLSIVDNLLSSLVNPLPAGLNALNLSRNRITEIRDLDLRSMTHIDFSGNPLQTIVNIQLSPQLTSFSCFECPLTNLAVDSTSYRAFLHANQGYAQTISFFLADCAGEIKFLNDSNTTICVVDPPEAEDTTNLVLVGSGLALLLGVVVCFILRCCKRRAEYVAVPSMAATASSVSYDSFSSTLEPTILNQLKSYELEQPQDLVIAAKLPLAVGTFAEIWTGQYRGEKVAVKRIKRTQSSSVASLLDEIQVLARLDNEYIVHFIGANGPCEYVMEFMDMGDLRAHLATRSPDVFGWPDKINVMLSIVHALVYLHETGVVHRDLKSKNILLDSRKGSKVADFGEKPDANRGAFQWLAPEVLAGNTITSSADIYSFGVIVSELSTHMIPYVNMKRDADGKLLTPQRLQAKIIAGTVQPSFDTDIPAWVHTMALKCLATQPDARPTTSDLLNTIKHFKPMESKSHLSKRV</sequence>
<feature type="domain" description="Protein kinase" evidence="4">
    <location>
        <begin position="367"/>
        <end position="616"/>
    </location>
</feature>
<dbReference type="GO" id="GO:0004674">
    <property type="term" value="F:protein serine/threonine kinase activity"/>
    <property type="evidence" value="ECO:0007669"/>
    <property type="project" value="TreeGrafter"/>
</dbReference>
<evidence type="ECO:0000256" key="1">
    <source>
        <dbReference type="ARBA" id="ARBA00022614"/>
    </source>
</evidence>
<dbReference type="InterPro" id="IPR008271">
    <property type="entry name" value="Ser/Thr_kinase_AS"/>
</dbReference>
<dbReference type="SUPFAM" id="SSF56112">
    <property type="entry name" value="Protein kinase-like (PK-like)"/>
    <property type="match status" value="1"/>
</dbReference>
<keyword evidence="6" id="KW-1185">Reference proteome</keyword>
<dbReference type="InterPro" id="IPR011009">
    <property type="entry name" value="Kinase-like_dom_sf"/>
</dbReference>
<dbReference type="SMART" id="SM00220">
    <property type="entry name" value="S_TKc"/>
    <property type="match status" value="1"/>
</dbReference>
<keyword evidence="1" id="KW-0433">Leucine-rich repeat</keyword>
<dbReference type="InterPro" id="IPR051681">
    <property type="entry name" value="Ser/Thr_Kinases-Pseudokinases"/>
</dbReference>
<dbReference type="PROSITE" id="PS51450">
    <property type="entry name" value="LRR"/>
    <property type="match status" value="1"/>
</dbReference>
<evidence type="ECO:0000313" key="6">
    <source>
        <dbReference type="Proteomes" id="UP000481153"/>
    </source>
</evidence>
<name>A0A6G0WFB4_9STRA</name>
<proteinExistence type="predicted"/>
<keyword evidence="3" id="KW-0732">Signal</keyword>
<evidence type="ECO:0000259" key="4">
    <source>
        <dbReference type="PROSITE" id="PS50011"/>
    </source>
</evidence>
<reference evidence="5 6" key="1">
    <citation type="submission" date="2019-07" db="EMBL/GenBank/DDBJ databases">
        <title>Genomics analysis of Aphanomyces spp. identifies a new class of oomycete effector associated with host adaptation.</title>
        <authorList>
            <person name="Gaulin E."/>
        </authorList>
    </citation>
    <scope>NUCLEOTIDE SEQUENCE [LARGE SCALE GENOMIC DNA]</scope>
    <source>
        <strain evidence="5 6">ATCC 201684</strain>
    </source>
</reference>
<dbReference type="Gene3D" id="3.30.200.20">
    <property type="entry name" value="Phosphorylase Kinase, domain 1"/>
    <property type="match status" value="1"/>
</dbReference>
<keyword evidence="2" id="KW-0677">Repeat</keyword>